<feature type="domain" description="BTB" evidence="2">
    <location>
        <begin position="286"/>
        <end position="344"/>
    </location>
</feature>
<dbReference type="Pfam" id="PF22486">
    <property type="entry name" value="MATH_2"/>
    <property type="match status" value="1"/>
</dbReference>
<dbReference type="InterPro" id="IPR008974">
    <property type="entry name" value="TRAF-like"/>
</dbReference>
<name>A0A7E4VM17_PANRE</name>
<dbReference type="WBParaSite" id="Pan_g22531.t1">
    <property type="protein sequence ID" value="Pan_g22531.t1"/>
    <property type="gene ID" value="Pan_g22531"/>
</dbReference>
<evidence type="ECO:0000259" key="2">
    <source>
        <dbReference type="PROSITE" id="PS50097"/>
    </source>
</evidence>
<feature type="chain" id="PRO_5028873504" evidence="1">
    <location>
        <begin position="24"/>
        <end position="444"/>
    </location>
</feature>
<dbReference type="GO" id="GO:0030163">
    <property type="term" value="P:protein catabolic process"/>
    <property type="evidence" value="ECO:0007669"/>
    <property type="project" value="UniProtKB-ARBA"/>
</dbReference>
<sequence>MHHQQSNCMKWMAFLLLFRTPDFLMVQNGFLEKTWQHRRRPLKSETHQQRSGATFIQPTPVMGRRFREELVTHCLKQQRSGATFTVDRATSTSREVIWIFSLLRKCFNSLCFVQLIAFPSALPPSLFVTSLPFRFTMSLVKLIPDSCSMELPRTSITMNIGEHLASPIRSIPEVKGLDWIVHCCPAGRTEAQAGYISVFVTVLKPVDLRFTFSLKNTNITEQFFVNFNSDILSHGSPFFISHDLLRSCGAIQDGKFTIVCDVAVELPVSDFKAVPHIHELLHESCPQVTMLVEDEELQMNKAILMSVSPVFNAMFNHDTQEARSGCVKIDDFSYDTVDNVIDFILGSTSRKLTASEIIDMLKFADKYDISGLIVYFEAFLAKNVTPDNVADITTYAYAYSRDVLKAKCAKFVSKKVGKAVVASFAQLEPSLLVSLIKAAADRDS</sequence>
<keyword evidence="3" id="KW-1185">Reference proteome</keyword>
<feature type="signal peptide" evidence="1">
    <location>
        <begin position="1"/>
        <end position="23"/>
    </location>
</feature>
<proteinExistence type="predicted"/>
<protein>
    <submittedName>
        <fullName evidence="4">BTB domain-containing protein</fullName>
    </submittedName>
</protein>
<dbReference type="Gene3D" id="3.30.710.10">
    <property type="entry name" value="Potassium Channel Kv1.1, Chain A"/>
    <property type="match status" value="1"/>
</dbReference>
<dbReference type="PANTHER" id="PTHR24413">
    <property type="entry name" value="SPECKLE-TYPE POZ PROTEIN"/>
    <property type="match status" value="1"/>
</dbReference>
<dbReference type="PROSITE" id="PS50097">
    <property type="entry name" value="BTB"/>
    <property type="match status" value="1"/>
</dbReference>
<reference evidence="3" key="1">
    <citation type="journal article" date="2013" name="Genetics">
        <title>The draft genome and transcriptome of Panagrellus redivivus are shaped by the harsh demands of a free-living lifestyle.</title>
        <authorList>
            <person name="Srinivasan J."/>
            <person name="Dillman A.R."/>
            <person name="Macchietto M.G."/>
            <person name="Heikkinen L."/>
            <person name="Lakso M."/>
            <person name="Fracchia K.M."/>
            <person name="Antoshechkin I."/>
            <person name="Mortazavi A."/>
            <person name="Wong G."/>
            <person name="Sternberg P.W."/>
        </authorList>
    </citation>
    <scope>NUCLEOTIDE SEQUENCE [LARGE SCALE GENOMIC DNA]</scope>
    <source>
        <strain evidence="3">MT8872</strain>
    </source>
</reference>
<evidence type="ECO:0000313" key="4">
    <source>
        <dbReference type="WBParaSite" id="Pan_g22531.t1"/>
    </source>
</evidence>
<dbReference type="InterPro" id="IPR002083">
    <property type="entry name" value="MATH/TRAF_dom"/>
</dbReference>
<dbReference type="Gene3D" id="2.60.210.10">
    <property type="entry name" value="Apoptosis, Tumor Necrosis Factor Receptor Associated Protein 2, Chain A"/>
    <property type="match status" value="1"/>
</dbReference>
<reference evidence="4" key="2">
    <citation type="submission" date="2020-10" db="UniProtKB">
        <authorList>
            <consortium name="WormBaseParasite"/>
        </authorList>
    </citation>
    <scope>IDENTIFICATION</scope>
</reference>
<dbReference type="SUPFAM" id="SSF49599">
    <property type="entry name" value="TRAF domain-like"/>
    <property type="match status" value="1"/>
</dbReference>
<dbReference type="AlphaFoldDB" id="A0A7E4VM17"/>
<dbReference type="Proteomes" id="UP000492821">
    <property type="component" value="Unassembled WGS sequence"/>
</dbReference>
<organism evidence="3 4">
    <name type="scientific">Panagrellus redivivus</name>
    <name type="common">Microworm</name>
    <dbReference type="NCBI Taxonomy" id="6233"/>
    <lineage>
        <taxon>Eukaryota</taxon>
        <taxon>Metazoa</taxon>
        <taxon>Ecdysozoa</taxon>
        <taxon>Nematoda</taxon>
        <taxon>Chromadorea</taxon>
        <taxon>Rhabditida</taxon>
        <taxon>Tylenchina</taxon>
        <taxon>Panagrolaimomorpha</taxon>
        <taxon>Panagrolaimoidea</taxon>
        <taxon>Panagrolaimidae</taxon>
        <taxon>Panagrellus</taxon>
    </lineage>
</organism>
<dbReference type="Pfam" id="PF00651">
    <property type="entry name" value="BTB"/>
    <property type="match status" value="1"/>
</dbReference>
<dbReference type="InterPro" id="IPR000210">
    <property type="entry name" value="BTB/POZ_dom"/>
</dbReference>
<dbReference type="SMART" id="SM00225">
    <property type="entry name" value="BTB"/>
    <property type="match status" value="1"/>
</dbReference>
<dbReference type="SUPFAM" id="SSF54695">
    <property type="entry name" value="POZ domain"/>
    <property type="match status" value="1"/>
</dbReference>
<dbReference type="CDD" id="cd00121">
    <property type="entry name" value="MATH"/>
    <property type="match status" value="1"/>
</dbReference>
<evidence type="ECO:0000313" key="3">
    <source>
        <dbReference type="Proteomes" id="UP000492821"/>
    </source>
</evidence>
<evidence type="ECO:0000256" key="1">
    <source>
        <dbReference type="SAM" id="SignalP"/>
    </source>
</evidence>
<accession>A0A7E4VM17</accession>
<keyword evidence="1" id="KW-0732">Signal</keyword>
<dbReference type="InterPro" id="IPR011333">
    <property type="entry name" value="SKP1/BTB/POZ_sf"/>
</dbReference>